<dbReference type="GO" id="GO:0000160">
    <property type="term" value="P:phosphorelay signal transduction system"/>
    <property type="evidence" value="ECO:0007669"/>
    <property type="project" value="InterPro"/>
</dbReference>
<dbReference type="KEGG" id="spue:AB5L97_07785"/>
<dbReference type="PANTHER" id="PTHR43214">
    <property type="entry name" value="TWO-COMPONENT RESPONSE REGULATOR"/>
    <property type="match status" value="1"/>
</dbReference>
<dbReference type="GO" id="GO:0006355">
    <property type="term" value="P:regulation of DNA-templated transcription"/>
    <property type="evidence" value="ECO:0007669"/>
    <property type="project" value="InterPro"/>
</dbReference>
<dbReference type="Pfam" id="PF00072">
    <property type="entry name" value="Response_reg"/>
    <property type="match status" value="1"/>
</dbReference>
<dbReference type="Pfam" id="PF00196">
    <property type="entry name" value="GerE"/>
    <property type="match status" value="1"/>
</dbReference>
<dbReference type="SUPFAM" id="SSF52172">
    <property type="entry name" value="CheY-like"/>
    <property type="match status" value="1"/>
</dbReference>
<dbReference type="AlphaFoldDB" id="A0AB39L6S0"/>
<dbReference type="SUPFAM" id="SSF46894">
    <property type="entry name" value="C-terminal effector domain of the bipartite response regulators"/>
    <property type="match status" value="1"/>
</dbReference>
<accession>A0AB39L6S0</accession>
<organism evidence="6">
    <name type="scientific">Sinomonas puerhi</name>
    <dbReference type="NCBI Taxonomy" id="3238584"/>
    <lineage>
        <taxon>Bacteria</taxon>
        <taxon>Bacillati</taxon>
        <taxon>Actinomycetota</taxon>
        <taxon>Actinomycetes</taxon>
        <taxon>Micrococcales</taxon>
        <taxon>Micrococcaceae</taxon>
        <taxon>Sinomonas</taxon>
    </lineage>
</organism>
<evidence type="ECO:0000313" key="6">
    <source>
        <dbReference type="EMBL" id="XDP46883.1"/>
    </source>
</evidence>
<dbReference type="InterPro" id="IPR000792">
    <property type="entry name" value="Tscrpt_reg_LuxR_C"/>
</dbReference>
<dbReference type="InterPro" id="IPR001789">
    <property type="entry name" value="Sig_transdc_resp-reg_receiver"/>
</dbReference>
<feature type="domain" description="HTH luxR-type" evidence="4">
    <location>
        <begin position="148"/>
        <end position="211"/>
    </location>
</feature>
<dbReference type="SMART" id="SM00421">
    <property type="entry name" value="HTH_LUXR"/>
    <property type="match status" value="1"/>
</dbReference>
<reference evidence="6" key="1">
    <citation type="submission" date="2024-07" db="EMBL/GenBank/DDBJ databases">
        <authorList>
            <person name="fu j."/>
        </authorList>
    </citation>
    <scope>NUCLEOTIDE SEQUENCE</scope>
    <source>
        <strain evidence="6">P10A9</strain>
    </source>
</reference>
<dbReference type="PRINTS" id="PR00038">
    <property type="entry name" value="HTHLUXR"/>
</dbReference>
<dbReference type="RefSeq" id="WP_369047095.1">
    <property type="nucleotide sequence ID" value="NZ_CP163302.1"/>
</dbReference>
<dbReference type="EMBL" id="CP163302">
    <property type="protein sequence ID" value="XDP46883.1"/>
    <property type="molecule type" value="Genomic_DNA"/>
</dbReference>
<keyword evidence="1 3" id="KW-0597">Phosphoprotein</keyword>
<feature type="modified residue" description="4-aspartylphosphate" evidence="3">
    <location>
        <position position="65"/>
    </location>
</feature>
<name>A0AB39L6S0_9MICC</name>
<dbReference type="PROSITE" id="PS00622">
    <property type="entry name" value="HTH_LUXR_1"/>
    <property type="match status" value="1"/>
</dbReference>
<dbReference type="InterPro" id="IPR016032">
    <property type="entry name" value="Sig_transdc_resp-reg_C-effctor"/>
</dbReference>
<evidence type="ECO:0000256" key="3">
    <source>
        <dbReference type="PROSITE-ProRule" id="PRU00169"/>
    </source>
</evidence>
<keyword evidence="2" id="KW-0238">DNA-binding</keyword>
<evidence type="ECO:0000256" key="1">
    <source>
        <dbReference type="ARBA" id="ARBA00022553"/>
    </source>
</evidence>
<sequence>MTAAPARGSCAPLRIVLVDDHPLFLAGIAQLIEAEPGLTLAGTATTSEDATQLLEGAAPDVAILDVSLPGENGFALAKALVAGGSEVKVLMLSGHDEVQYQRTAFQIGAHGYLSKACTRAELRDAILTVRAGRLSFTPEVMAERGRGPGIPAPTRRELEVLRHIGDGLSNKEIAATLVVSERTVHFHVGNLLAKMQASSRTQAVARARELGWLND</sequence>
<dbReference type="PANTHER" id="PTHR43214:SF43">
    <property type="entry name" value="TWO-COMPONENT RESPONSE REGULATOR"/>
    <property type="match status" value="1"/>
</dbReference>
<dbReference type="InterPro" id="IPR011006">
    <property type="entry name" value="CheY-like_superfamily"/>
</dbReference>
<dbReference type="InterPro" id="IPR058245">
    <property type="entry name" value="NreC/VraR/RcsB-like_REC"/>
</dbReference>
<evidence type="ECO:0000259" key="4">
    <source>
        <dbReference type="PROSITE" id="PS50043"/>
    </source>
</evidence>
<dbReference type="SMART" id="SM00448">
    <property type="entry name" value="REC"/>
    <property type="match status" value="1"/>
</dbReference>
<protein>
    <submittedName>
        <fullName evidence="6">Response regulator</fullName>
    </submittedName>
</protein>
<dbReference type="Gene3D" id="3.40.50.2300">
    <property type="match status" value="1"/>
</dbReference>
<dbReference type="CDD" id="cd06170">
    <property type="entry name" value="LuxR_C_like"/>
    <property type="match status" value="1"/>
</dbReference>
<dbReference type="CDD" id="cd17535">
    <property type="entry name" value="REC_NarL-like"/>
    <property type="match status" value="1"/>
</dbReference>
<dbReference type="InterPro" id="IPR039420">
    <property type="entry name" value="WalR-like"/>
</dbReference>
<dbReference type="PROSITE" id="PS50043">
    <property type="entry name" value="HTH_LUXR_2"/>
    <property type="match status" value="1"/>
</dbReference>
<proteinExistence type="predicted"/>
<feature type="domain" description="Response regulatory" evidence="5">
    <location>
        <begin position="14"/>
        <end position="130"/>
    </location>
</feature>
<evidence type="ECO:0000259" key="5">
    <source>
        <dbReference type="PROSITE" id="PS50110"/>
    </source>
</evidence>
<dbReference type="PROSITE" id="PS50110">
    <property type="entry name" value="RESPONSE_REGULATORY"/>
    <property type="match status" value="1"/>
</dbReference>
<evidence type="ECO:0000256" key="2">
    <source>
        <dbReference type="ARBA" id="ARBA00023125"/>
    </source>
</evidence>
<gene>
    <name evidence="6" type="ORF">AB5L97_07785</name>
</gene>
<dbReference type="GO" id="GO:0003677">
    <property type="term" value="F:DNA binding"/>
    <property type="evidence" value="ECO:0007669"/>
    <property type="project" value="UniProtKB-KW"/>
</dbReference>